<dbReference type="HOGENOM" id="CLU_2428456_0_0_1"/>
<dbReference type="Proteomes" id="UP000016931">
    <property type="component" value="Unassembled WGS sequence"/>
</dbReference>
<sequence length="91" mass="9703">MASGTTTRSHADLCSTTGFGLLAAAPQQHHRSARPPHTNSTERVGRDASPGILDPVIPVAATSQCLLFDLLQGSRLEMHVNAKRSISAERE</sequence>
<dbReference type="GeneID" id="27898371"/>
<accession>M3D5E1</accession>
<feature type="region of interest" description="Disordered" evidence="1">
    <location>
        <begin position="24"/>
        <end position="51"/>
    </location>
</feature>
<evidence type="ECO:0000313" key="3">
    <source>
        <dbReference type="Proteomes" id="UP000016931"/>
    </source>
</evidence>
<organism evidence="2 3">
    <name type="scientific">Sphaerulina musiva (strain SO2202)</name>
    <name type="common">Poplar stem canker fungus</name>
    <name type="synonym">Septoria musiva</name>
    <dbReference type="NCBI Taxonomy" id="692275"/>
    <lineage>
        <taxon>Eukaryota</taxon>
        <taxon>Fungi</taxon>
        <taxon>Dikarya</taxon>
        <taxon>Ascomycota</taxon>
        <taxon>Pezizomycotina</taxon>
        <taxon>Dothideomycetes</taxon>
        <taxon>Dothideomycetidae</taxon>
        <taxon>Mycosphaerellales</taxon>
        <taxon>Mycosphaerellaceae</taxon>
        <taxon>Sphaerulina</taxon>
    </lineage>
</organism>
<dbReference type="AlphaFoldDB" id="M3D5E1"/>
<protein>
    <submittedName>
        <fullName evidence="2">Uncharacterized protein</fullName>
    </submittedName>
</protein>
<name>M3D5E1_SPHMS</name>
<dbReference type="RefSeq" id="XP_016761225.1">
    <property type="nucleotide sequence ID" value="XM_016901234.1"/>
</dbReference>
<dbReference type="EMBL" id="KB456263">
    <property type="protein sequence ID" value="EMF13104.1"/>
    <property type="molecule type" value="Genomic_DNA"/>
</dbReference>
<evidence type="ECO:0000256" key="1">
    <source>
        <dbReference type="SAM" id="MobiDB-lite"/>
    </source>
</evidence>
<keyword evidence="3" id="KW-1185">Reference proteome</keyword>
<reference evidence="2 3" key="1">
    <citation type="journal article" date="2012" name="PLoS Pathog.">
        <title>Diverse lifestyles and strategies of plant pathogenesis encoded in the genomes of eighteen Dothideomycetes fungi.</title>
        <authorList>
            <person name="Ohm R.A."/>
            <person name="Feau N."/>
            <person name="Henrissat B."/>
            <person name="Schoch C.L."/>
            <person name="Horwitz B.A."/>
            <person name="Barry K.W."/>
            <person name="Condon B.J."/>
            <person name="Copeland A.C."/>
            <person name="Dhillon B."/>
            <person name="Glaser F."/>
            <person name="Hesse C.N."/>
            <person name="Kosti I."/>
            <person name="LaButti K."/>
            <person name="Lindquist E.A."/>
            <person name="Lucas S."/>
            <person name="Salamov A.A."/>
            <person name="Bradshaw R.E."/>
            <person name="Ciuffetti L."/>
            <person name="Hamelin R.C."/>
            <person name="Kema G.H.J."/>
            <person name="Lawrence C."/>
            <person name="Scott J.A."/>
            <person name="Spatafora J.W."/>
            <person name="Turgeon B.G."/>
            <person name="de Wit P.J.G.M."/>
            <person name="Zhong S."/>
            <person name="Goodwin S.B."/>
            <person name="Grigoriev I.V."/>
        </authorList>
    </citation>
    <scope>NUCLEOTIDE SEQUENCE [LARGE SCALE GENOMIC DNA]</scope>
    <source>
        <strain evidence="2 3">SO2202</strain>
    </source>
</reference>
<gene>
    <name evidence="2" type="ORF">SEPMUDRAFT_116167</name>
</gene>
<evidence type="ECO:0000313" key="2">
    <source>
        <dbReference type="EMBL" id="EMF13104.1"/>
    </source>
</evidence>
<proteinExistence type="predicted"/>